<protein>
    <recommendedName>
        <fullName evidence="4">Ubiquinone biosynthesis protein COQ4</fullName>
    </recommendedName>
</protein>
<dbReference type="RefSeq" id="WP_133532890.1">
    <property type="nucleotide sequence ID" value="NZ_SNXR01000013.1"/>
</dbReference>
<keyword evidence="3" id="KW-1185">Reference proteome</keyword>
<evidence type="ECO:0000313" key="3">
    <source>
        <dbReference type="Proteomes" id="UP000295260"/>
    </source>
</evidence>
<dbReference type="OrthoDB" id="6157812at2"/>
<comment type="caution">
    <text evidence="2">The sequence shown here is derived from an EMBL/GenBank/DDBJ whole genome shotgun (WGS) entry which is preliminary data.</text>
</comment>
<proteinExistence type="predicted"/>
<keyword evidence="1" id="KW-1133">Transmembrane helix</keyword>
<dbReference type="EMBL" id="SNXR01000013">
    <property type="protein sequence ID" value="TDP59355.1"/>
    <property type="molecule type" value="Genomic_DNA"/>
</dbReference>
<dbReference type="AlphaFoldDB" id="A0A4R6QAT9"/>
<reference evidence="2 3" key="1">
    <citation type="submission" date="2019-03" db="EMBL/GenBank/DDBJ databases">
        <title>Genomic Encyclopedia of Archaeal and Bacterial Type Strains, Phase II (KMG-II): from individual species to whole genera.</title>
        <authorList>
            <person name="Goeker M."/>
        </authorList>
    </citation>
    <scope>NUCLEOTIDE SEQUENCE [LARGE SCALE GENOMIC DNA]</scope>
    <source>
        <strain evidence="2 3">DSM 25687</strain>
    </source>
</reference>
<name>A0A4R6QAT9_9FLAO</name>
<organism evidence="2 3">
    <name type="scientific">Flavobacterium dankookense</name>
    <dbReference type="NCBI Taxonomy" id="706186"/>
    <lineage>
        <taxon>Bacteria</taxon>
        <taxon>Pseudomonadati</taxon>
        <taxon>Bacteroidota</taxon>
        <taxon>Flavobacteriia</taxon>
        <taxon>Flavobacteriales</taxon>
        <taxon>Flavobacteriaceae</taxon>
        <taxon>Flavobacterium</taxon>
    </lineage>
</organism>
<keyword evidence="1" id="KW-0472">Membrane</keyword>
<evidence type="ECO:0000313" key="2">
    <source>
        <dbReference type="EMBL" id="TDP59355.1"/>
    </source>
</evidence>
<accession>A0A4R6QAT9</accession>
<dbReference type="Proteomes" id="UP000295260">
    <property type="component" value="Unassembled WGS sequence"/>
</dbReference>
<keyword evidence="1" id="KW-0812">Transmembrane</keyword>
<sequence length="151" mass="18276">MRDLIIEKMYEWSKKPYQKFFKKNEPWNITPKELILLPNDSLGFHMGCFLLKYNFEMQPKLEDHDVIHVLTNTGVSVIEEIGMQYYLLGNGKKSAYLFMVIFVGTLFYPNRLKTFYNYYKRGQNAHQFYHLAFDKMLYKSLREIQFIFNIR</sequence>
<evidence type="ECO:0008006" key="4">
    <source>
        <dbReference type="Google" id="ProtNLM"/>
    </source>
</evidence>
<evidence type="ECO:0000256" key="1">
    <source>
        <dbReference type="SAM" id="Phobius"/>
    </source>
</evidence>
<feature type="transmembrane region" description="Helical" evidence="1">
    <location>
        <begin position="95"/>
        <end position="112"/>
    </location>
</feature>
<gene>
    <name evidence="2" type="ORF">BC748_1602</name>
</gene>